<dbReference type="GO" id="GO:0043709">
    <property type="term" value="P:cell adhesion involved in single-species biofilm formation"/>
    <property type="evidence" value="ECO:0007669"/>
    <property type="project" value="TreeGrafter"/>
</dbReference>
<organism evidence="7 8">
    <name type="scientific">Yersinia thracica</name>
    <dbReference type="NCBI Taxonomy" id="2890319"/>
    <lineage>
        <taxon>Bacteria</taxon>
        <taxon>Pseudomonadati</taxon>
        <taxon>Pseudomonadota</taxon>
        <taxon>Gammaproteobacteria</taxon>
        <taxon>Enterobacterales</taxon>
        <taxon>Yersiniaceae</taxon>
        <taxon>Yersinia</taxon>
    </lineage>
</organism>
<reference evidence="8" key="1">
    <citation type="submission" date="2015-03" db="EMBL/GenBank/DDBJ databases">
        <authorList>
            <consortium name="Pathogen Informatics"/>
            <person name="Murphy D."/>
        </authorList>
    </citation>
    <scope>NUCLEOTIDE SEQUENCE [LARGE SCALE GENOMIC DNA]</scope>
    <source>
        <strain evidence="8">IP6945</strain>
    </source>
</reference>
<keyword evidence="4" id="KW-0281">Fimbrium</keyword>
<dbReference type="Proteomes" id="UP000041882">
    <property type="component" value="Unassembled WGS sequence"/>
</dbReference>
<dbReference type="InterPro" id="IPR000259">
    <property type="entry name" value="Adhesion_dom_fimbrial"/>
</dbReference>
<evidence type="ECO:0000256" key="2">
    <source>
        <dbReference type="ARBA" id="ARBA00006671"/>
    </source>
</evidence>
<evidence type="ECO:0000259" key="6">
    <source>
        <dbReference type="Pfam" id="PF00419"/>
    </source>
</evidence>
<evidence type="ECO:0000313" key="7">
    <source>
        <dbReference type="EMBL" id="CNG95490.1"/>
    </source>
</evidence>
<feature type="chain" id="PRO_5006693759" evidence="5">
    <location>
        <begin position="25"/>
        <end position="174"/>
    </location>
</feature>
<dbReference type="Pfam" id="PF00419">
    <property type="entry name" value="Fimbrial"/>
    <property type="match status" value="1"/>
</dbReference>
<dbReference type="SUPFAM" id="SSF49401">
    <property type="entry name" value="Bacterial adhesins"/>
    <property type="match status" value="1"/>
</dbReference>
<dbReference type="PANTHER" id="PTHR33420">
    <property type="entry name" value="FIMBRIAL SUBUNIT ELFA-RELATED"/>
    <property type="match status" value="1"/>
</dbReference>
<accession>A0A0T9NBA3</accession>
<sequence length="174" mass="18201">MSIILRTSLLTILALSFLPTPVLAYDVLVSVTGKLIGNTCTVSTDSKMQTVPLGNIGSQQFVAGRGISNIKTPFFINLEECGPTFTGVKVRFVGAPDGPGADLIKIDDGGATGVAVELLNKAEKPLALNMQTEVLGTPGAENVQMKFYARLTATGSPVSPGSVSAIATWVLEYQ</sequence>
<dbReference type="InterPro" id="IPR008966">
    <property type="entry name" value="Adhesion_dom_sf"/>
</dbReference>
<evidence type="ECO:0000256" key="3">
    <source>
        <dbReference type="ARBA" id="ARBA00022729"/>
    </source>
</evidence>
<dbReference type="EMBL" id="CQAW01000001">
    <property type="protein sequence ID" value="CNG95490.1"/>
    <property type="molecule type" value="Genomic_DNA"/>
</dbReference>
<proteinExistence type="inferred from homology"/>
<evidence type="ECO:0000256" key="5">
    <source>
        <dbReference type="SAM" id="SignalP"/>
    </source>
</evidence>
<dbReference type="RefSeq" id="WP_050112089.1">
    <property type="nucleotide sequence ID" value="NZ_CABHXQ010000075.1"/>
</dbReference>
<gene>
    <name evidence="7" type="primary">fimA7</name>
    <name evidence="7" type="ORF">ERS008472_00054</name>
</gene>
<name>A0A0T9NBA3_9GAMM</name>
<dbReference type="GO" id="GO:0009289">
    <property type="term" value="C:pilus"/>
    <property type="evidence" value="ECO:0007669"/>
    <property type="project" value="UniProtKB-SubCell"/>
</dbReference>
<keyword evidence="3 5" id="KW-0732">Signal</keyword>
<evidence type="ECO:0000256" key="4">
    <source>
        <dbReference type="ARBA" id="ARBA00023263"/>
    </source>
</evidence>
<keyword evidence="8" id="KW-1185">Reference proteome</keyword>
<comment type="similarity">
    <text evidence="2">Belongs to the fimbrial protein family.</text>
</comment>
<dbReference type="InterPro" id="IPR036937">
    <property type="entry name" value="Adhesion_dom_fimbrial_sf"/>
</dbReference>
<feature type="signal peptide" evidence="5">
    <location>
        <begin position="1"/>
        <end position="24"/>
    </location>
</feature>
<evidence type="ECO:0000313" key="8">
    <source>
        <dbReference type="Proteomes" id="UP000041882"/>
    </source>
</evidence>
<evidence type="ECO:0000256" key="1">
    <source>
        <dbReference type="ARBA" id="ARBA00004561"/>
    </source>
</evidence>
<dbReference type="AlphaFoldDB" id="A0A0T9NBA3"/>
<dbReference type="InterPro" id="IPR050263">
    <property type="entry name" value="Bact_Fimbrial_Adh_Pro"/>
</dbReference>
<dbReference type="PANTHER" id="PTHR33420:SF3">
    <property type="entry name" value="FIMBRIAL SUBUNIT ELFA"/>
    <property type="match status" value="1"/>
</dbReference>
<protein>
    <submittedName>
        <fullName evidence="7">Fimbrial protein</fullName>
    </submittedName>
</protein>
<comment type="subcellular location">
    <subcellularLocation>
        <location evidence="1">Fimbrium</location>
    </subcellularLocation>
</comment>
<feature type="domain" description="Fimbrial-type adhesion" evidence="6">
    <location>
        <begin position="30"/>
        <end position="174"/>
    </location>
</feature>
<dbReference type="Gene3D" id="2.60.40.1090">
    <property type="entry name" value="Fimbrial-type adhesion domain"/>
    <property type="match status" value="1"/>
</dbReference>